<keyword evidence="2" id="KW-1185">Reference proteome</keyword>
<dbReference type="Proteomes" id="UP000250321">
    <property type="component" value="Unassembled WGS sequence"/>
</dbReference>
<comment type="caution">
    <text evidence="1">The sequence shown here is derived from an EMBL/GenBank/DDBJ whole genome shotgun (WGS) entry which is preliminary data.</text>
</comment>
<organism evidence="1 2">
    <name type="scientific">Prunus yedoensis var. nudiflora</name>
    <dbReference type="NCBI Taxonomy" id="2094558"/>
    <lineage>
        <taxon>Eukaryota</taxon>
        <taxon>Viridiplantae</taxon>
        <taxon>Streptophyta</taxon>
        <taxon>Embryophyta</taxon>
        <taxon>Tracheophyta</taxon>
        <taxon>Spermatophyta</taxon>
        <taxon>Magnoliopsida</taxon>
        <taxon>eudicotyledons</taxon>
        <taxon>Gunneridae</taxon>
        <taxon>Pentapetalae</taxon>
        <taxon>rosids</taxon>
        <taxon>fabids</taxon>
        <taxon>Rosales</taxon>
        <taxon>Rosaceae</taxon>
        <taxon>Amygdaloideae</taxon>
        <taxon>Amygdaleae</taxon>
        <taxon>Prunus</taxon>
    </lineage>
</organism>
<accession>A0A314UH48</accession>
<sequence length="164" mass="18855">MMISIIINQVKNLPKAQLGSKDSNDVFKASSPQPTGKMVLYDDFNHHISGDNLFQRAALLKYFQVYNLHPSFDQSKERFLAMMIEIIINKSRISPRLGSAQIIPTMFSKHPANNQRGRIVFHDDFNNRFSIRQLYETSKTKGALTAVQLPPFEYLLPASQRRQK</sequence>
<dbReference type="EMBL" id="PJQY01003510">
    <property type="protein sequence ID" value="PQM36863.1"/>
    <property type="molecule type" value="Genomic_DNA"/>
</dbReference>
<proteinExistence type="predicted"/>
<gene>
    <name evidence="1" type="ORF">Pyn_04996</name>
</gene>
<evidence type="ECO:0000313" key="1">
    <source>
        <dbReference type="EMBL" id="PQM36863.1"/>
    </source>
</evidence>
<dbReference type="AlphaFoldDB" id="A0A314UH48"/>
<evidence type="ECO:0000313" key="2">
    <source>
        <dbReference type="Proteomes" id="UP000250321"/>
    </source>
</evidence>
<protein>
    <submittedName>
        <fullName evidence="1">Uncharacterized protein</fullName>
    </submittedName>
</protein>
<name>A0A314UH48_PRUYE</name>
<reference evidence="1 2" key="1">
    <citation type="submission" date="2018-02" db="EMBL/GenBank/DDBJ databases">
        <title>Draft genome of wild Prunus yedoensis var. nudiflora.</title>
        <authorList>
            <person name="Baek S."/>
            <person name="Kim J.-H."/>
            <person name="Choi K."/>
            <person name="Kim G.-B."/>
            <person name="Cho A."/>
            <person name="Jang H."/>
            <person name="Shin C.-H."/>
            <person name="Yu H.-J."/>
            <person name="Mun J.-H."/>
        </authorList>
    </citation>
    <scope>NUCLEOTIDE SEQUENCE [LARGE SCALE GENOMIC DNA]</scope>
    <source>
        <strain evidence="2">cv. Jeju island</strain>
        <tissue evidence="1">Leaf</tissue>
    </source>
</reference>